<evidence type="ECO:0000313" key="1">
    <source>
        <dbReference type="EMBL" id="CCQ43054.1"/>
    </source>
</evidence>
<dbReference type="ChiTaRS" id="AREL1">
    <property type="organism name" value="human"/>
</dbReference>
<accession>L8E7E7</accession>
<protein>
    <submittedName>
        <fullName evidence="1">Alternative protein KIAA0317</fullName>
    </submittedName>
</protein>
<reference evidence="1" key="1">
    <citation type="journal article" date="2013" name="PLoS ONE">
        <title>Direct detection of alternative open reading frames translation products in human significantly expands the proteome.</title>
        <authorList>
            <person name="Vanderperre B."/>
            <person name="Lucier J.-F."/>
            <person name="Motard J."/>
            <person name="Tremblay G."/>
            <person name="Vanderperre S."/>
            <person name="Wisztorski M."/>
            <person name="Salzet M."/>
            <person name="Boisvert F.-M."/>
            <person name="Roucou X."/>
        </authorList>
    </citation>
    <scope>NUCLEOTIDE SEQUENCE</scope>
</reference>
<sequence length="43" mass="4768">MNMEVICYTVNTCQPLYSPLLHQLSGRRTKEGGSLLGSLLNDD</sequence>
<proteinExistence type="predicted"/>
<dbReference type="EMBL" id="HF583557">
    <property type="protein sequence ID" value="CCQ43054.1"/>
    <property type="molecule type" value="Genomic_DNA"/>
</dbReference>
<gene>
    <name evidence="1" type="primary">KIAA0317</name>
</gene>
<name>L8E7E7_HUMAN</name>
<dbReference type="AlphaFoldDB" id="L8E7E7"/>
<organism evidence="1">
    <name type="scientific">Homo sapiens</name>
    <name type="common">Human</name>
    <dbReference type="NCBI Taxonomy" id="9606"/>
    <lineage>
        <taxon>Eukaryota</taxon>
        <taxon>Metazoa</taxon>
        <taxon>Chordata</taxon>
        <taxon>Craniata</taxon>
        <taxon>Vertebrata</taxon>
        <taxon>Euteleostomi</taxon>
        <taxon>Mammalia</taxon>
        <taxon>Eutheria</taxon>
        <taxon>Euarchontoglires</taxon>
        <taxon>Primates</taxon>
        <taxon>Haplorrhini</taxon>
        <taxon>Catarrhini</taxon>
        <taxon>Hominidae</taxon>
        <taxon>Homo</taxon>
    </lineage>
</organism>